<accession>A0A267DGB3</accession>
<feature type="region of interest" description="Disordered" evidence="2">
    <location>
        <begin position="562"/>
        <end position="589"/>
    </location>
</feature>
<dbReference type="GO" id="GO:0005634">
    <property type="term" value="C:nucleus"/>
    <property type="evidence" value="ECO:0007669"/>
    <property type="project" value="TreeGrafter"/>
</dbReference>
<gene>
    <name evidence="3" type="ORF">BOX15_Mlig003267g3</name>
</gene>
<reference evidence="3 4" key="1">
    <citation type="submission" date="2017-06" db="EMBL/GenBank/DDBJ databases">
        <title>A platform for efficient transgenesis in Macrostomum lignano, a flatworm model organism for stem cell research.</title>
        <authorList>
            <person name="Berezikov E."/>
        </authorList>
    </citation>
    <scope>NUCLEOTIDE SEQUENCE [LARGE SCALE GENOMIC DNA]</scope>
    <source>
        <strain evidence="3">DV1</strain>
        <tissue evidence="3">Whole organism</tissue>
    </source>
</reference>
<evidence type="ECO:0000256" key="2">
    <source>
        <dbReference type="SAM" id="MobiDB-lite"/>
    </source>
</evidence>
<dbReference type="InterPro" id="IPR007991">
    <property type="entry name" value="RNA_pol_I_trans_ini_fac_RRN3"/>
</dbReference>
<organism evidence="3 4">
    <name type="scientific">Macrostomum lignano</name>
    <dbReference type="NCBI Taxonomy" id="282301"/>
    <lineage>
        <taxon>Eukaryota</taxon>
        <taxon>Metazoa</taxon>
        <taxon>Spiralia</taxon>
        <taxon>Lophotrochozoa</taxon>
        <taxon>Platyhelminthes</taxon>
        <taxon>Rhabditophora</taxon>
        <taxon>Macrostomorpha</taxon>
        <taxon>Macrostomida</taxon>
        <taxon>Macrostomidae</taxon>
        <taxon>Macrostomum</taxon>
    </lineage>
</organism>
<dbReference type="AlphaFoldDB" id="A0A267DGB3"/>
<dbReference type="Proteomes" id="UP000215902">
    <property type="component" value="Unassembled WGS sequence"/>
</dbReference>
<dbReference type="OrthoDB" id="26970at2759"/>
<feature type="region of interest" description="Disordered" evidence="2">
    <location>
        <begin position="614"/>
        <end position="666"/>
    </location>
</feature>
<comment type="caution">
    <text evidence="3">The sequence shown here is derived from an EMBL/GenBank/DDBJ whole genome shotgun (WGS) entry which is preliminary data.</text>
</comment>
<feature type="compositionally biased region" description="Low complexity" evidence="2">
    <location>
        <begin position="578"/>
        <end position="589"/>
    </location>
</feature>
<keyword evidence="4" id="KW-1185">Reference proteome</keyword>
<dbReference type="Pfam" id="PF05327">
    <property type="entry name" value="RRN3"/>
    <property type="match status" value="1"/>
</dbReference>
<dbReference type="STRING" id="282301.A0A267DGB3"/>
<evidence type="ECO:0000313" key="3">
    <source>
        <dbReference type="EMBL" id="PAA47694.1"/>
    </source>
</evidence>
<protein>
    <submittedName>
        <fullName evidence="3">Uncharacterized protein</fullName>
    </submittedName>
</protein>
<evidence type="ECO:0000313" key="4">
    <source>
        <dbReference type="Proteomes" id="UP000215902"/>
    </source>
</evidence>
<evidence type="ECO:0000256" key="1">
    <source>
        <dbReference type="ARBA" id="ARBA00010098"/>
    </source>
</evidence>
<name>A0A267DGB3_9PLAT</name>
<comment type="similarity">
    <text evidence="1">Belongs to the RRN3 family.</text>
</comment>
<dbReference type="GO" id="GO:0001042">
    <property type="term" value="F:RNA polymerase I core binding"/>
    <property type="evidence" value="ECO:0007669"/>
    <property type="project" value="TreeGrafter"/>
</dbReference>
<sequence>MEEKRKEKVFDWLQEVNKQDETCNHANFNQIESDAIQAAGALCGALSRALDSNPASEKHYNLACHELASGGLTAQRLATEAQAGAVVRYLLALAGRIDPERHAELARLLLTNWPPCRLLDSAGLDRYRRLCLHLASRHPDLRQLAMQSAVVWFSPALPDGTAQAEDFKTDRRQFSLAHRLLEALASAFPASAPGAICDLAESHCLWGRPTRQLACYLLNVLRAAATYLGAGGSGGGLRTRLLFVACRTVAKLESLADETAGVSRSFDGTASVARCTCAQSAAAAEASAACLASRQSSATTDTWWKLTPELHSLLLLASPAAGGASCRACDQRLKLNACLHPLLCYVRAELDPSDWPRTKAVYKDLLTVFDRELAHLAGPSRLHLLLALACSANDRIAHGFLDYLWKRAIDSHLGANFRLRCLSLLGDLCARCAFVHQHLLHTVLLLLVDRARLMASKYNKRAGTLGADEASLFHACVRAVVRIAVHRHRELLDGAGKDGACLSGMHFHLVLLSSLQPWPALPQQLRSRFALLCRRYSLDDFISAIASLSDGCEAADAATATAPLSAKKKHKKRRRTTLDPASATALAPAAEEPLSASLEGLGLCEPLLRPLLLLDEPLPSPPPTPPTASNETVETQQQPSKQPQSQPPAQPILAEPPAQPLLAEALQGPGQLFARRRKRLRSDCVVFGESA</sequence>
<dbReference type="GO" id="GO:0001181">
    <property type="term" value="F:RNA polymerase I general transcription initiation factor activity"/>
    <property type="evidence" value="ECO:0007669"/>
    <property type="project" value="InterPro"/>
</dbReference>
<proteinExistence type="inferred from homology"/>
<feature type="compositionally biased region" description="Low complexity" evidence="2">
    <location>
        <begin position="651"/>
        <end position="666"/>
    </location>
</feature>
<dbReference type="GO" id="GO:0006361">
    <property type="term" value="P:transcription initiation at RNA polymerase I promoter"/>
    <property type="evidence" value="ECO:0007669"/>
    <property type="project" value="InterPro"/>
</dbReference>
<dbReference type="EMBL" id="NIVC01004362">
    <property type="protein sequence ID" value="PAA47694.1"/>
    <property type="molecule type" value="Genomic_DNA"/>
</dbReference>
<dbReference type="PANTHER" id="PTHR12790:SF0">
    <property type="entry name" value="RNA POLYMERASE I-SPECIFIC TRANSCRIPTION INITIATION FACTOR RRN3-RELATED"/>
    <property type="match status" value="1"/>
</dbReference>
<dbReference type="PANTHER" id="PTHR12790">
    <property type="entry name" value="TRANSCRIPTION INITIATION FACTOR IA RRN3"/>
    <property type="match status" value="1"/>
</dbReference>
<feature type="compositionally biased region" description="Basic residues" evidence="2">
    <location>
        <begin position="566"/>
        <end position="575"/>
    </location>
</feature>